<dbReference type="EMBL" id="JACHDR010000001">
    <property type="protein sequence ID" value="MBB5511569.1"/>
    <property type="molecule type" value="Genomic_DNA"/>
</dbReference>
<dbReference type="GO" id="GO:0016747">
    <property type="term" value="F:acyltransferase activity, transferring groups other than amino-acyl groups"/>
    <property type="evidence" value="ECO:0007669"/>
    <property type="project" value="InterPro"/>
</dbReference>
<dbReference type="AlphaFoldDB" id="A0A7W8TRI3"/>
<dbReference type="RefSeq" id="WP_183663283.1">
    <property type="nucleotide sequence ID" value="NZ_BAAARH010000009.1"/>
</dbReference>
<gene>
    <name evidence="2" type="ORF">HD598_000256</name>
</gene>
<accession>A0A7W8TRI3</accession>
<dbReference type="SUPFAM" id="SSF55729">
    <property type="entry name" value="Acyl-CoA N-acyltransferases (Nat)"/>
    <property type="match status" value="1"/>
</dbReference>
<evidence type="ECO:0000259" key="1">
    <source>
        <dbReference type="PROSITE" id="PS51186"/>
    </source>
</evidence>
<sequence length="154" mass="17616">MKLREVQTADLDSFFEHQQDPEAMEMAAFTAKNPADRGVFNYHWSLMMKDPDTFIRTIEVDGEVAGNIVAYPYDDAYEISFWTDKKYWAQGITTSAVDAFLAEFTKRPLRARVVTDNVGSKKILDRRGFVVIGENDDFANARAAVVKEYIMELK</sequence>
<dbReference type="Proteomes" id="UP000580797">
    <property type="component" value="Unassembled WGS sequence"/>
</dbReference>
<dbReference type="Pfam" id="PF13302">
    <property type="entry name" value="Acetyltransf_3"/>
    <property type="match status" value="1"/>
</dbReference>
<comment type="caution">
    <text evidence="2">The sequence shown here is derived from an EMBL/GenBank/DDBJ whole genome shotgun (WGS) entry which is preliminary data.</text>
</comment>
<organism evidence="2 3">
    <name type="scientific">Neomicrococcus aestuarii</name>
    <dbReference type="NCBI Taxonomy" id="556325"/>
    <lineage>
        <taxon>Bacteria</taxon>
        <taxon>Bacillati</taxon>
        <taxon>Actinomycetota</taxon>
        <taxon>Actinomycetes</taxon>
        <taxon>Micrococcales</taxon>
        <taxon>Micrococcaceae</taxon>
        <taxon>Neomicrococcus</taxon>
    </lineage>
</organism>
<dbReference type="PROSITE" id="PS51186">
    <property type="entry name" value="GNAT"/>
    <property type="match status" value="1"/>
</dbReference>
<protein>
    <submittedName>
        <fullName evidence="2">RimJ/RimL family protein N-acetyltransferase</fullName>
    </submittedName>
</protein>
<feature type="domain" description="N-acetyltransferase" evidence="1">
    <location>
        <begin position="1"/>
        <end position="154"/>
    </location>
</feature>
<evidence type="ECO:0000313" key="2">
    <source>
        <dbReference type="EMBL" id="MBB5511569.1"/>
    </source>
</evidence>
<dbReference type="InterPro" id="IPR000182">
    <property type="entry name" value="GNAT_dom"/>
</dbReference>
<dbReference type="InterPro" id="IPR016181">
    <property type="entry name" value="Acyl_CoA_acyltransferase"/>
</dbReference>
<dbReference type="Gene3D" id="3.40.630.30">
    <property type="match status" value="1"/>
</dbReference>
<proteinExistence type="predicted"/>
<evidence type="ECO:0000313" key="3">
    <source>
        <dbReference type="Proteomes" id="UP000580797"/>
    </source>
</evidence>
<name>A0A7W8TRI3_9MICC</name>
<reference evidence="2 3" key="1">
    <citation type="submission" date="2020-08" db="EMBL/GenBank/DDBJ databases">
        <title>Sequencing the genomes of 1000 actinobacteria strains.</title>
        <authorList>
            <person name="Klenk H.-P."/>
        </authorList>
    </citation>
    <scope>NUCLEOTIDE SEQUENCE [LARGE SCALE GENOMIC DNA]</scope>
    <source>
        <strain evidence="2 3">DSM 105783</strain>
    </source>
</reference>
<keyword evidence="2" id="KW-0808">Transferase</keyword>
<dbReference type="PANTHER" id="PTHR43328">
    <property type="entry name" value="ACETYLTRANSFERASE-RELATED"/>
    <property type="match status" value="1"/>
</dbReference>
<dbReference type="PANTHER" id="PTHR43328:SF1">
    <property type="entry name" value="N-ACETYLTRANSFERASE DOMAIN-CONTAINING PROTEIN"/>
    <property type="match status" value="1"/>
</dbReference>